<dbReference type="Pfam" id="PF17892">
    <property type="entry name" value="Cadherin_5"/>
    <property type="match status" value="1"/>
</dbReference>
<evidence type="ECO:0000256" key="3">
    <source>
        <dbReference type="ARBA" id="ARBA00022525"/>
    </source>
</evidence>
<dbReference type="InterPro" id="IPR011049">
    <property type="entry name" value="Serralysin-like_metalloprot_C"/>
</dbReference>
<evidence type="ECO:0000256" key="5">
    <source>
        <dbReference type="SAM" id="MobiDB-lite"/>
    </source>
</evidence>
<keyword evidence="10" id="KW-1185">Reference proteome</keyword>
<evidence type="ECO:0000256" key="1">
    <source>
        <dbReference type="ARBA" id="ARBA00001913"/>
    </source>
</evidence>
<dbReference type="NCBIfam" id="TIGR03661">
    <property type="entry name" value="T1SS_VCA0849"/>
    <property type="match status" value="1"/>
</dbReference>
<feature type="domain" description="RapA2 cadherin-like" evidence="7">
    <location>
        <begin position="362"/>
        <end position="423"/>
    </location>
</feature>
<dbReference type="Pfam" id="PF17803">
    <property type="entry name" value="Cadherin_4"/>
    <property type="match status" value="5"/>
</dbReference>
<name>A0ABT6CH89_9SPHN</name>
<comment type="caution">
    <text evidence="9">The sequence shown here is derived from an EMBL/GenBank/DDBJ whole genome shotgun (WGS) entry which is preliminary data.</text>
</comment>
<comment type="subcellular location">
    <subcellularLocation>
        <location evidence="2">Secreted</location>
    </subcellularLocation>
</comment>
<comment type="cofactor">
    <cofactor evidence="1">
        <name>Ca(2+)</name>
        <dbReference type="ChEBI" id="CHEBI:29108"/>
    </cofactor>
</comment>
<dbReference type="InterPro" id="IPR041690">
    <property type="entry name" value="Cadherin_5"/>
</dbReference>
<proteinExistence type="predicted"/>
<evidence type="ECO:0000259" key="8">
    <source>
        <dbReference type="Pfam" id="PF17892"/>
    </source>
</evidence>
<dbReference type="Pfam" id="PF00353">
    <property type="entry name" value="HemolysinCabind"/>
    <property type="match status" value="1"/>
</dbReference>
<feature type="region of interest" description="Disordered" evidence="5">
    <location>
        <begin position="1362"/>
        <end position="1381"/>
    </location>
</feature>
<dbReference type="InterPro" id="IPR018511">
    <property type="entry name" value="Hemolysin-typ_Ca-bd_CS"/>
</dbReference>
<dbReference type="InterPro" id="IPR040853">
    <property type="entry name" value="RapA2_cadherin-like"/>
</dbReference>
<dbReference type="Proteomes" id="UP001222770">
    <property type="component" value="Unassembled WGS sequence"/>
</dbReference>
<dbReference type="PRINTS" id="PR00313">
    <property type="entry name" value="CABNDNGRPT"/>
</dbReference>
<dbReference type="PROSITE" id="PS00330">
    <property type="entry name" value="HEMOLYSIN_CALCIUM"/>
    <property type="match status" value="1"/>
</dbReference>
<evidence type="ECO:0000313" key="10">
    <source>
        <dbReference type="Proteomes" id="UP001222770"/>
    </source>
</evidence>
<organism evidence="9 10">
    <name type="scientific">Novosphingobium cyanobacteriorum</name>
    <dbReference type="NCBI Taxonomy" id="3024215"/>
    <lineage>
        <taxon>Bacteria</taxon>
        <taxon>Pseudomonadati</taxon>
        <taxon>Pseudomonadota</taxon>
        <taxon>Alphaproteobacteria</taxon>
        <taxon>Sphingomonadales</taxon>
        <taxon>Sphingomonadaceae</taxon>
        <taxon>Novosphingobium</taxon>
    </lineage>
</organism>
<dbReference type="InterPro" id="IPR019960">
    <property type="entry name" value="T1SS_VCA0849"/>
</dbReference>
<feature type="domain" description="RapA2 cadherin-like" evidence="7">
    <location>
        <begin position="1194"/>
        <end position="1263"/>
    </location>
</feature>
<dbReference type="Gene3D" id="2.60.40.10">
    <property type="entry name" value="Immunoglobulins"/>
    <property type="match status" value="5"/>
</dbReference>
<dbReference type="InterPro" id="IPR013858">
    <property type="entry name" value="Peptidase_M10B_C"/>
</dbReference>
<reference evidence="9 10" key="1">
    <citation type="submission" date="2023-03" db="EMBL/GenBank/DDBJ databases">
        <title>Novosphingobium cyanobacteriorum sp. nov., isolated from a eutrophic reservoir during the Microcystis bloom period.</title>
        <authorList>
            <person name="Kang M."/>
            <person name="Le V."/>
            <person name="Ko S.-R."/>
            <person name="Lee S.-A."/>
            <person name="Ahn C.-Y."/>
        </authorList>
    </citation>
    <scope>NUCLEOTIDE SEQUENCE [LARGE SCALE GENOMIC DNA]</scope>
    <source>
        <strain evidence="9 10">HBC54</strain>
    </source>
</reference>
<dbReference type="InterPro" id="IPR010221">
    <property type="entry name" value="VCBS_dom"/>
</dbReference>
<evidence type="ECO:0000256" key="2">
    <source>
        <dbReference type="ARBA" id="ARBA00004613"/>
    </source>
</evidence>
<gene>
    <name evidence="9" type="ORF">POM99_08800</name>
</gene>
<dbReference type="SUPFAM" id="SSF51120">
    <property type="entry name" value="beta-Roll"/>
    <property type="match status" value="2"/>
</dbReference>
<accession>A0ABT6CH89</accession>
<evidence type="ECO:0000256" key="4">
    <source>
        <dbReference type="ARBA" id="ARBA00022737"/>
    </source>
</evidence>
<dbReference type="Pfam" id="PF08548">
    <property type="entry name" value="Peptidase_M10_C"/>
    <property type="match status" value="1"/>
</dbReference>
<keyword evidence="4" id="KW-0677">Repeat</keyword>
<dbReference type="RefSeq" id="WP_277276851.1">
    <property type="nucleotide sequence ID" value="NZ_JAROCY010000007.1"/>
</dbReference>
<evidence type="ECO:0000313" key="9">
    <source>
        <dbReference type="EMBL" id="MDF8333296.1"/>
    </source>
</evidence>
<evidence type="ECO:0000259" key="7">
    <source>
        <dbReference type="Pfam" id="PF17803"/>
    </source>
</evidence>
<evidence type="ECO:0000259" key="6">
    <source>
        <dbReference type="Pfam" id="PF08548"/>
    </source>
</evidence>
<dbReference type="InterPro" id="IPR001343">
    <property type="entry name" value="Hemolysn_Ca-bd"/>
</dbReference>
<dbReference type="InterPro" id="IPR013783">
    <property type="entry name" value="Ig-like_fold"/>
</dbReference>
<feature type="domain" description="RapA2 cadherin-like" evidence="7">
    <location>
        <begin position="464"/>
        <end position="526"/>
    </location>
</feature>
<feature type="domain" description="Peptidase M10 serralysin C-terminal" evidence="6">
    <location>
        <begin position="1351"/>
        <end position="1499"/>
    </location>
</feature>
<protein>
    <submittedName>
        <fullName evidence="9">VCBS domain-containing protein</fullName>
    </submittedName>
</protein>
<feature type="domain" description="RapA2 cadherin-like" evidence="7">
    <location>
        <begin position="668"/>
        <end position="728"/>
    </location>
</feature>
<dbReference type="PANTHER" id="PTHR14139">
    <property type="entry name" value="CALSYNTENIN"/>
    <property type="match status" value="1"/>
</dbReference>
<feature type="domain" description="Cadherin-like" evidence="8">
    <location>
        <begin position="778"/>
        <end position="878"/>
    </location>
</feature>
<sequence length="1500" mass="152434">MASTSTPAKTTVKVALTNNAAKDDTFSSTDSKYSFLSENGSLKGNLDVLANDPGAATLYSVQTAPPVSTTAQMAKEAVGSTDKFFVTFEGQSYEGKLTLNADGTVGFDLSSLANATDANGGRLLDHMAQGESFTTTFWYTAKMANGTLSTSRVDVVITGANDGPTIAATTVACGTVQEDGTTLVQGHVDGKDVDHGAVLTYTGNATGTYGSFSVNSATGAWTYQLANGADNVQALAQGETQYETFTVTVSDEFGATATQTITVKVQGTNDAPTVEAALTGSADEDGASFGINLLTGAKDVDHGATLSVTNVSDLPDGVTLSGNTLTVDPSDASFQSLAVGETAEIVVSYNVTDEHGASVAQSVTITVTGTNDAPKVEAALTASANEDDAVFSVDLLAGASDVDHDAVLHVTDVSVLPDGVTLVGDTLSIDPSDVSFQSLKLGETTELVVSYNVTDEHGASVAQSVTITITGTNDAPTVEAALTASGNEDGAAFSINLLAGASDVDHDAVLHVTDVSALPEGVTLVDDTLSVDPSDTSFQSLKLGESTDIVVTYNVTDEHGASVAQSVTITVTGTNDAPTVEAALTASANEDDAVFSVDLLAGASDVDHDAVLHVTDVSALPDGVTLVGDTLSVDPSDVSFQSLKLGETTDLVVSYNVIDEHGASVAQSVTITVTGTNDAPTVEAALTASANEDDASFSVDLLSGASDVDHDAVLHVTDVSDLPAGVTLSGDTLSVDPSDPSFQSLSLGDTKDLVVSYNVTDEHGASAAQSVTITITGTNDKPTVSAEVTAAADEDSGNLVVDLLAGASDIDANDHLHVTNVSALPDGVLLLDDSLVVDTSDASFQSLAEGDTKDIVVTYEVSDGNGGTVEQKATVTITGTNDVASITGDTTGGVLVEDQITTVTGKVNVSDADHDQSFAEAGSGTGDFGSFSVDADGNWSYVLDNDSNAVQRLAIGETVQEKSFTIYSADHSAFVTLQFSVTGTNDAPKVTLSQTATATQYGLPATLNALAGATDVDHTDSLSVTFSSLPAGVTYNASTGLFMLDTFNQTYWHLPAGVSETITVNYGISDGTTTTPASVKFVITGVNDPGYSVNDESVAFDNQVTEAGGINNGNAGDPSASGKVIVRDVDDGEAKYQAPATLAGKYGNFQFDANTGVWSYTLDNSKATTQGLVAGAADVDLLRIKTYDGNSSEIFVVVNGANDTPTFGGTSTGAVTEDATTTTATGSLTINDVDTGQSAFQALTNQAGTYGSLTLGTNGAWTYTLDNANTATNALNNGDVKHDIFTVTSVDGTTTTIDVTVNGKTDSGDPNNFDSSGLPGVQNLTGGNGAQTLYGGAGDDIIDGGQGNDKLYGGSGNDNLLGGPLTGNPADNDTLYGGSGSDTINGGDGNDAIYGGDFGDNLTGGIGADTFYYLSSNDSSIFLPDTITDFVHGSDKIDLSAVYSGTLGFGGAAGSAFNVNVSELGGKTVIQIDTNGLQGSDMVINLTGTGLGLTASDFVL</sequence>
<dbReference type="NCBIfam" id="TIGR01965">
    <property type="entry name" value="VCBS_repeat"/>
    <property type="match status" value="11"/>
</dbReference>
<dbReference type="Gene3D" id="2.150.10.10">
    <property type="entry name" value="Serralysin-like metalloprotease, C-terminal"/>
    <property type="match status" value="2"/>
</dbReference>
<dbReference type="EMBL" id="JAROCY010000007">
    <property type="protein sequence ID" value="MDF8333296.1"/>
    <property type="molecule type" value="Genomic_DNA"/>
</dbReference>
<feature type="domain" description="RapA2 cadherin-like" evidence="7">
    <location>
        <begin position="566"/>
        <end position="626"/>
    </location>
</feature>
<dbReference type="Pfam" id="PF17963">
    <property type="entry name" value="Big_9"/>
    <property type="match status" value="1"/>
</dbReference>
<keyword evidence="3" id="KW-0964">Secreted</keyword>
<dbReference type="PANTHER" id="PTHR14139:SF2">
    <property type="entry name" value="CALSYNTENIN-1"/>
    <property type="match status" value="1"/>
</dbReference>